<protein>
    <submittedName>
        <fullName evidence="6">Magnesium and cobalt efflux protein CorC</fullName>
    </submittedName>
</protein>
<dbReference type="AlphaFoldDB" id="A0A023DZU0"/>
<dbReference type="Proteomes" id="UP000024842">
    <property type="component" value="Unassembled WGS sequence"/>
</dbReference>
<dbReference type="PANTHER" id="PTHR22777">
    <property type="entry name" value="HEMOLYSIN-RELATED"/>
    <property type="match status" value="1"/>
</dbReference>
<keyword evidence="3 4" id="KW-0129">CBS domain</keyword>
<gene>
    <name evidence="6" type="ORF">HE1_00925</name>
</gene>
<evidence type="ECO:0000259" key="5">
    <source>
        <dbReference type="PROSITE" id="PS51371"/>
    </source>
</evidence>
<evidence type="ECO:0000313" key="7">
    <source>
        <dbReference type="Proteomes" id="UP000024842"/>
    </source>
</evidence>
<dbReference type="Gene3D" id="3.10.580.10">
    <property type="entry name" value="CBS-domain"/>
    <property type="match status" value="1"/>
</dbReference>
<dbReference type="PANTHER" id="PTHR22777:SF17">
    <property type="entry name" value="UPF0053 PROTEIN SLL0260"/>
    <property type="match status" value="1"/>
</dbReference>
<dbReference type="STRING" id="1427503.HE1_00925"/>
<dbReference type="InterPro" id="IPR016169">
    <property type="entry name" value="FAD-bd_PCMH_sub2"/>
</dbReference>
<dbReference type="SUPFAM" id="SSF56176">
    <property type="entry name" value="FAD-binding/transporter-associated domain-like"/>
    <property type="match status" value="1"/>
</dbReference>
<sequence length="268" mass="30842">MNFWQYIIKYFTTSQNTVSSEKLEGTMERFFSLPVEDIMIPRSDILAVSYRLPFEEITRTFLKTGFRWLPVYRETLDNISGVISIHSVLALKESCTQDIRWYRHLNHASFAPASMTIQEMMKVLYEYHSLALFIVDEYGGIQGMVTKGHILKEFSSMHLSLSSEEEGAVVSRNPWVLRGRISLEDFEEELQVFTLFTPEEKDKVSTLGGWLCYTLGRVPLKGEIIQHSSGFAFEIQRADPRTIYEVCILNYPNKDLSENSPLQALPGT</sequence>
<dbReference type="Pfam" id="PF03471">
    <property type="entry name" value="CorC_HlyC"/>
    <property type="match status" value="1"/>
</dbReference>
<reference evidence="6 7" key="1">
    <citation type="journal article" date="2014" name="FEMS Microbiol. Lett.">
        <title>Draft genome sequences of three Holospora species (Holospora obtusa, Holospora undulata, and Holospora elegans), endonuclear symbiotic bacteria of the ciliate Paramecium caudatum.</title>
        <authorList>
            <person name="Dohra H."/>
            <person name="Tanaka K."/>
            <person name="Suzuki T."/>
            <person name="Fujishima M."/>
            <person name="Suzuki H."/>
        </authorList>
    </citation>
    <scope>NUCLEOTIDE SEQUENCE [LARGE SCALE GENOMIC DNA]</scope>
    <source>
        <strain evidence="6 7">E1</strain>
    </source>
</reference>
<evidence type="ECO:0000313" key="6">
    <source>
        <dbReference type="EMBL" id="GAJ46590.1"/>
    </source>
</evidence>
<dbReference type="InterPro" id="IPR046342">
    <property type="entry name" value="CBS_dom_sf"/>
</dbReference>
<dbReference type="InterPro" id="IPR044751">
    <property type="entry name" value="Ion_transp-like_CBS"/>
</dbReference>
<keyword evidence="7" id="KW-1185">Reference proteome</keyword>
<dbReference type="GO" id="GO:0050660">
    <property type="term" value="F:flavin adenine dinucleotide binding"/>
    <property type="evidence" value="ECO:0007669"/>
    <property type="project" value="InterPro"/>
</dbReference>
<organism evidence="6 7">
    <name type="scientific">Holospora elegans E1</name>
    <dbReference type="NCBI Taxonomy" id="1427503"/>
    <lineage>
        <taxon>Bacteria</taxon>
        <taxon>Pseudomonadati</taxon>
        <taxon>Pseudomonadota</taxon>
        <taxon>Alphaproteobacteria</taxon>
        <taxon>Holosporales</taxon>
        <taxon>Holosporaceae</taxon>
        <taxon>Holospora</taxon>
    </lineage>
</organism>
<dbReference type="InterPro" id="IPR036318">
    <property type="entry name" value="FAD-bd_PCMH-like_sf"/>
</dbReference>
<evidence type="ECO:0000256" key="2">
    <source>
        <dbReference type="ARBA" id="ARBA00022737"/>
    </source>
</evidence>
<accession>A0A023DZU0</accession>
<comment type="caution">
    <text evidence="6">The sequence shown here is derived from an EMBL/GenBank/DDBJ whole genome shotgun (WGS) entry which is preliminary data.</text>
</comment>
<feature type="domain" description="CBS" evidence="5">
    <location>
        <begin position="39"/>
        <end position="99"/>
    </location>
</feature>
<proteinExistence type="inferred from homology"/>
<dbReference type="InterPro" id="IPR000644">
    <property type="entry name" value="CBS_dom"/>
</dbReference>
<dbReference type="CDD" id="cd04590">
    <property type="entry name" value="CBS_pair_CorC_HlyC_assoc"/>
    <property type="match status" value="1"/>
</dbReference>
<evidence type="ECO:0000256" key="3">
    <source>
        <dbReference type="ARBA" id="ARBA00023122"/>
    </source>
</evidence>
<name>A0A023DZU0_9PROT</name>
<evidence type="ECO:0000256" key="4">
    <source>
        <dbReference type="PROSITE-ProRule" id="PRU00703"/>
    </source>
</evidence>
<feature type="domain" description="CBS" evidence="5">
    <location>
        <begin position="102"/>
        <end position="161"/>
    </location>
</feature>
<dbReference type="SUPFAM" id="SSF54631">
    <property type="entry name" value="CBS-domain pair"/>
    <property type="match status" value="1"/>
</dbReference>
<dbReference type="Gene3D" id="3.30.465.10">
    <property type="match status" value="1"/>
</dbReference>
<dbReference type="GO" id="GO:0005886">
    <property type="term" value="C:plasma membrane"/>
    <property type="evidence" value="ECO:0007669"/>
    <property type="project" value="TreeGrafter"/>
</dbReference>
<comment type="similarity">
    <text evidence="1">Belongs to the UPF0053 family. Hemolysin C subfamily.</text>
</comment>
<dbReference type="SMART" id="SM01091">
    <property type="entry name" value="CorC_HlyC"/>
    <property type="match status" value="1"/>
</dbReference>
<dbReference type="InterPro" id="IPR005170">
    <property type="entry name" value="Transptr-assoc_dom"/>
</dbReference>
<evidence type="ECO:0000256" key="1">
    <source>
        <dbReference type="ARBA" id="ARBA00006446"/>
    </source>
</evidence>
<keyword evidence="2" id="KW-0677">Repeat</keyword>
<dbReference type="EMBL" id="BAUP01000115">
    <property type="protein sequence ID" value="GAJ46590.1"/>
    <property type="molecule type" value="Genomic_DNA"/>
</dbReference>
<dbReference type="PROSITE" id="PS51371">
    <property type="entry name" value="CBS"/>
    <property type="match status" value="2"/>
</dbReference>
<dbReference type="Pfam" id="PF00571">
    <property type="entry name" value="CBS"/>
    <property type="match status" value="2"/>
</dbReference>